<dbReference type="Proteomes" id="UP000290218">
    <property type="component" value="Unassembled WGS sequence"/>
</dbReference>
<keyword evidence="6 11" id="KW-0732">Signal</keyword>
<gene>
    <name evidence="13" type="ORF">ESB00_10885</name>
</gene>
<keyword evidence="8" id="KW-0406">Ion transport</keyword>
<keyword evidence="9" id="KW-0472">Membrane</keyword>
<keyword evidence="3" id="KW-1134">Transmembrane beta strand</keyword>
<evidence type="ECO:0000256" key="5">
    <source>
        <dbReference type="ARBA" id="ARBA00022692"/>
    </source>
</evidence>
<sequence>MDSMIPSSWRSLRPTLRQTGLACLFVSLFSPRLAAQQARATSEPADPEVIELSPFQVGAEDDTGYRANNTLAGTRLKTGLNDVAASISVITREFLNDASATDLTSLLVYTTSTEASGIGGNFTGANTSEDANLARTERSDARPQFNTRVRGLSAADLTRDYFITDVPLDSYNVDRVDINRGPNAALFGLGSPGGVINSGLKHATFRNATSVETKVDQFGSLRNVVDHNQVILKDRVALRLVGLKDDRNYEQTVAMNRNERLYADLVIKPFANTKITINGEWGAEKNRLPKLLPPIDRISPWFTYGKPGFDASITSSALNGLSAFVAANGNNQNIVGTFGDGTTFTILYNQPNNSTASVNGSIDGIVPQWNKNFDPDTNTAAFNNWRLLTINTTAQVIRGNPAAFGLNAGQASFYQAMRIMDPSVFNFYEDNVEGPNYGGFKNFRVINAAVEQTFFNNQVGFEAAFSRQVYNDGFTTHSSQWNTDALSVDINTHLPNGAVNPNFGRIYTGGNGYAESYYRERDAFRLTGFAEFDFKKRFDDNWLAKLGRHVLTGLYSTADRENHNKTYMNLRASNDLAVRKPGSYANAAAVARATERAAWVTYLSPSIAGANGIAGLNIPGITAVQNPQSTDNALLWNPITNTFDTGQKQGLYNFNNATQRDDVWTWGNNGTKESVDSIAFVLQSFLLSNKLVSTVSWRSDSVTQFVGSAPMNPATNLVQLPGQPTYSATPIIDTKSSNWSYGLVGHAPDFVNKQLPWGMQLSAHYNSSENFNAAAAGRNLYAKALPFPSGKTEEWGFSLYNDKFSLRFAHFETDQLAATINFPGQTTLWQEMANIYQWNTPAEIAASGFQVPAEIIESVNFRKTGVIYANGNPEYIQTNPVQANIKETQDYTSKGFEIEATYSPTKQWRIAANLARVNSITSNTAPYLSEFVERVMIPMWNDPKIGKALYSADRGALNNPDNLFGARSTGLLNQIRSAQARDGTPVTDARRYRFNLLTNYDFAREGRLAGFSVGAGVRYQSKISIGNALRELAAGSGTYGPDPSKPYYGPAETNFDAWAGYQRKLDFIKADWSIKFRIRNIGVGDELIPSRANPDGTIYEARIAESQVWEIVNNLRF</sequence>
<dbReference type="EMBL" id="SDHX01000001">
    <property type="protein sequence ID" value="RXK56347.1"/>
    <property type="molecule type" value="Genomic_DNA"/>
</dbReference>
<keyword evidence="10" id="KW-0998">Cell outer membrane</keyword>
<evidence type="ECO:0000256" key="7">
    <source>
        <dbReference type="ARBA" id="ARBA00023004"/>
    </source>
</evidence>
<evidence type="ECO:0000259" key="12">
    <source>
        <dbReference type="Pfam" id="PF07715"/>
    </source>
</evidence>
<dbReference type="Pfam" id="PF07715">
    <property type="entry name" value="Plug"/>
    <property type="match status" value="1"/>
</dbReference>
<evidence type="ECO:0000256" key="8">
    <source>
        <dbReference type="ARBA" id="ARBA00023065"/>
    </source>
</evidence>
<proteinExistence type="predicted"/>
<evidence type="ECO:0000256" key="1">
    <source>
        <dbReference type="ARBA" id="ARBA00004571"/>
    </source>
</evidence>
<dbReference type="InterPro" id="IPR039426">
    <property type="entry name" value="TonB-dep_rcpt-like"/>
</dbReference>
<keyword evidence="5" id="KW-0812">Transmembrane</keyword>
<reference evidence="13 14" key="1">
    <citation type="submission" date="2019-01" db="EMBL/GenBank/DDBJ databases">
        <title>Lacunisphaera sp. strain TWA-58.</title>
        <authorList>
            <person name="Chen W.-M."/>
        </authorList>
    </citation>
    <scope>NUCLEOTIDE SEQUENCE [LARGE SCALE GENOMIC DNA]</scope>
    <source>
        <strain evidence="13 14">TWA-58</strain>
    </source>
</reference>
<dbReference type="GO" id="GO:0015344">
    <property type="term" value="F:siderophore uptake transmembrane transporter activity"/>
    <property type="evidence" value="ECO:0007669"/>
    <property type="project" value="TreeGrafter"/>
</dbReference>
<dbReference type="AlphaFoldDB" id="A0A4Q1CB66"/>
<keyword evidence="4" id="KW-0410">Iron transport</keyword>
<keyword evidence="7" id="KW-0408">Iron</keyword>
<feature type="signal peptide" evidence="11">
    <location>
        <begin position="1"/>
        <end position="34"/>
    </location>
</feature>
<dbReference type="OrthoDB" id="174101at2"/>
<evidence type="ECO:0000313" key="14">
    <source>
        <dbReference type="Proteomes" id="UP000290218"/>
    </source>
</evidence>
<keyword evidence="2" id="KW-0813">Transport</keyword>
<dbReference type="Gene3D" id="2.170.130.10">
    <property type="entry name" value="TonB-dependent receptor, plug domain"/>
    <property type="match status" value="1"/>
</dbReference>
<dbReference type="InterPro" id="IPR036942">
    <property type="entry name" value="Beta-barrel_TonB_sf"/>
</dbReference>
<dbReference type="PANTHER" id="PTHR32552">
    <property type="entry name" value="FERRICHROME IRON RECEPTOR-RELATED"/>
    <property type="match status" value="1"/>
</dbReference>
<dbReference type="SUPFAM" id="SSF56935">
    <property type="entry name" value="Porins"/>
    <property type="match status" value="1"/>
</dbReference>
<name>A0A4Q1CB66_9BACT</name>
<feature type="domain" description="TonB-dependent receptor plug" evidence="12">
    <location>
        <begin position="81"/>
        <end position="195"/>
    </location>
</feature>
<feature type="chain" id="PRO_5020872538" description="TonB-dependent receptor plug domain-containing protein" evidence="11">
    <location>
        <begin position="35"/>
        <end position="1117"/>
    </location>
</feature>
<dbReference type="PANTHER" id="PTHR32552:SF68">
    <property type="entry name" value="FERRICHROME OUTER MEMBRANE TRANSPORTER_PHAGE RECEPTOR"/>
    <property type="match status" value="1"/>
</dbReference>
<evidence type="ECO:0000256" key="10">
    <source>
        <dbReference type="ARBA" id="ARBA00023237"/>
    </source>
</evidence>
<comment type="caution">
    <text evidence="13">The sequence shown here is derived from an EMBL/GenBank/DDBJ whole genome shotgun (WGS) entry which is preliminary data.</text>
</comment>
<evidence type="ECO:0000256" key="3">
    <source>
        <dbReference type="ARBA" id="ARBA00022452"/>
    </source>
</evidence>
<dbReference type="InterPro" id="IPR037066">
    <property type="entry name" value="Plug_dom_sf"/>
</dbReference>
<protein>
    <recommendedName>
        <fullName evidence="12">TonB-dependent receptor plug domain-containing protein</fullName>
    </recommendedName>
</protein>
<evidence type="ECO:0000256" key="4">
    <source>
        <dbReference type="ARBA" id="ARBA00022496"/>
    </source>
</evidence>
<dbReference type="Gene3D" id="2.40.170.20">
    <property type="entry name" value="TonB-dependent receptor, beta-barrel domain"/>
    <property type="match status" value="1"/>
</dbReference>
<organism evidence="13 14">
    <name type="scientific">Oleiharenicola lentus</name>
    <dbReference type="NCBI Taxonomy" id="2508720"/>
    <lineage>
        <taxon>Bacteria</taxon>
        <taxon>Pseudomonadati</taxon>
        <taxon>Verrucomicrobiota</taxon>
        <taxon>Opitutia</taxon>
        <taxon>Opitutales</taxon>
        <taxon>Opitutaceae</taxon>
        <taxon>Oleiharenicola</taxon>
    </lineage>
</organism>
<evidence type="ECO:0000256" key="11">
    <source>
        <dbReference type="SAM" id="SignalP"/>
    </source>
</evidence>
<dbReference type="InterPro" id="IPR012910">
    <property type="entry name" value="Plug_dom"/>
</dbReference>
<dbReference type="GO" id="GO:0009279">
    <property type="term" value="C:cell outer membrane"/>
    <property type="evidence" value="ECO:0007669"/>
    <property type="project" value="UniProtKB-SubCell"/>
</dbReference>
<comment type="subcellular location">
    <subcellularLocation>
        <location evidence="1">Cell outer membrane</location>
        <topology evidence="1">Multi-pass membrane protein</topology>
    </subcellularLocation>
</comment>
<accession>A0A4Q1CB66</accession>
<evidence type="ECO:0000256" key="6">
    <source>
        <dbReference type="ARBA" id="ARBA00022729"/>
    </source>
</evidence>
<evidence type="ECO:0000256" key="9">
    <source>
        <dbReference type="ARBA" id="ARBA00023136"/>
    </source>
</evidence>
<evidence type="ECO:0000313" key="13">
    <source>
        <dbReference type="EMBL" id="RXK56347.1"/>
    </source>
</evidence>
<evidence type="ECO:0000256" key="2">
    <source>
        <dbReference type="ARBA" id="ARBA00022448"/>
    </source>
</evidence>
<keyword evidence="14" id="KW-1185">Reference proteome</keyword>